<organism evidence="2 3">
    <name type="scientific">Trachymyrmex cornetzi</name>
    <dbReference type="NCBI Taxonomy" id="471704"/>
    <lineage>
        <taxon>Eukaryota</taxon>
        <taxon>Metazoa</taxon>
        <taxon>Ecdysozoa</taxon>
        <taxon>Arthropoda</taxon>
        <taxon>Hexapoda</taxon>
        <taxon>Insecta</taxon>
        <taxon>Pterygota</taxon>
        <taxon>Neoptera</taxon>
        <taxon>Endopterygota</taxon>
        <taxon>Hymenoptera</taxon>
        <taxon>Apocrita</taxon>
        <taxon>Aculeata</taxon>
        <taxon>Formicoidea</taxon>
        <taxon>Formicidae</taxon>
        <taxon>Myrmicinae</taxon>
        <taxon>Trachymyrmex</taxon>
    </lineage>
</organism>
<feature type="compositionally biased region" description="Basic residues" evidence="1">
    <location>
        <begin position="44"/>
        <end position="53"/>
    </location>
</feature>
<feature type="region of interest" description="Disordered" evidence="1">
    <location>
        <begin position="1"/>
        <end position="80"/>
    </location>
</feature>
<accession>A0A195EIW4</accession>
<dbReference type="AlphaFoldDB" id="A0A195EIW4"/>
<evidence type="ECO:0000313" key="3">
    <source>
        <dbReference type="Proteomes" id="UP000078492"/>
    </source>
</evidence>
<dbReference type="Proteomes" id="UP000078492">
    <property type="component" value="Unassembled WGS sequence"/>
</dbReference>
<proteinExistence type="predicted"/>
<feature type="compositionally biased region" description="Basic residues" evidence="1">
    <location>
        <begin position="9"/>
        <end position="27"/>
    </location>
</feature>
<keyword evidence="3" id="KW-1185">Reference proteome</keyword>
<evidence type="ECO:0000256" key="1">
    <source>
        <dbReference type="SAM" id="MobiDB-lite"/>
    </source>
</evidence>
<reference evidence="2 3" key="1">
    <citation type="submission" date="2015-09" db="EMBL/GenBank/DDBJ databases">
        <title>Trachymyrmex cornetzi WGS genome.</title>
        <authorList>
            <person name="Nygaard S."/>
            <person name="Hu H."/>
            <person name="Boomsma J."/>
            <person name="Zhang G."/>
        </authorList>
    </citation>
    <scope>NUCLEOTIDE SEQUENCE [LARGE SCALE GENOMIC DNA]</scope>
    <source>
        <strain evidence="2">Tcor2-1</strain>
        <tissue evidence="2">Whole body</tissue>
    </source>
</reference>
<gene>
    <name evidence="2" type="ORF">ALC57_02260</name>
</gene>
<protein>
    <submittedName>
        <fullName evidence="2">Uncharacterized protein</fullName>
    </submittedName>
</protein>
<feature type="compositionally biased region" description="Basic and acidic residues" evidence="1">
    <location>
        <begin position="57"/>
        <end position="80"/>
    </location>
</feature>
<name>A0A195EIW4_9HYME</name>
<dbReference type="EMBL" id="KQ978801">
    <property type="protein sequence ID" value="KYN28200.1"/>
    <property type="molecule type" value="Genomic_DNA"/>
</dbReference>
<evidence type="ECO:0000313" key="2">
    <source>
        <dbReference type="EMBL" id="KYN28200.1"/>
    </source>
</evidence>
<sequence>MGRNEDRKKDRKKERKKERKREKKKGLARAVTVEGMKEGARASLFRKLKKGRNGHSSNDERKRDEWKKGEKIEKCNERVK</sequence>